<organism evidence="4">
    <name type="scientific">Rhodosorus marinus</name>
    <dbReference type="NCBI Taxonomy" id="101924"/>
    <lineage>
        <taxon>Eukaryota</taxon>
        <taxon>Rhodophyta</taxon>
        <taxon>Stylonematophyceae</taxon>
        <taxon>Stylonematales</taxon>
        <taxon>Stylonemataceae</taxon>
        <taxon>Rhodosorus</taxon>
    </lineage>
</organism>
<dbReference type="AlphaFoldDB" id="A0A7S2ZN82"/>
<feature type="compositionally biased region" description="Polar residues" evidence="1">
    <location>
        <begin position="202"/>
        <end position="222"/>
    </location>
</feature>
<dbReference type="PROSITE" id="PS50090">
    <property type="entry name" value="MYB_LIKE"/>
    <property type="match status" value="1"/>
</dbReference>
<feature type="compositionally biased region" description="Basic and acidic residues" evidence="1">
    <location>
        <begin position="249"/>
        <end position="265"/>
    </location>
</feature>
<dbReference type="InterPro" id="IPR001005">
    <property type="entry name" value="SANT/Myb"/>
</dbReference>
<accession>A0A7S2ZN82</accession>
<dbReference type="SUPFAM" id="SSF46689">
    <property type="entry name" value="Homeodomain-like"/>
    <property type="match status" value="1"/>
</dbReference>
<dbReference type="Pfam" id="PF00249">
    <property type="entry name" value="Myb_DNA-binding"/>
    <property type="match status" value="1"/>
</dbReference>
<feature type="region of interest" description="Disordered" evidence="1">
    <location>
        <begin position="249"/>
        <end position="308"/>
    </location>
</feature>
<feature type="compositionally biased region" description="Basic and acidic residues" evidence="1">
    <location>
        <begin position="276"/>
        <end position="300"/>
    </location>
</feature>
<dbReference type="Gene3D" id="1.10.10.60">
    <property type="entry name" value="Homeodomain-like"/>
    <property type="match status" value="1"/>
</dbReference>
<dbReference type="EMBL" id="HBHW01017456">
    <property type="protein sequence ID" value="CAE0045586.1"/>
    <property type="molecule type" value="Transcribed_RNA"/>
</dbReference>
<feature type="region of interest" description="Disordered" evidence="1">
    <location>
        <begin position="140"/>
        <end position="226"/>
    </location>
</feature>
<evidence type="ECO:0000313" key="4">
    <source>
        <dbReference type="EMBL" id="CAE0045586.1"/>
    </source>
</evidence>
<feature type="region of interest" description="Disordered" evidence="1">
    <location>
        <begin position="330"/>
        <end position="514"/>
    </location>
</feature>
<name>A0A7S2ZN82_9RHOD</name>
<dbReference type="PROSITE" id="PS51294">
    <property type="entry name" value="HTH_MYB"/>
    <property type="match status" value="1"/>
</dbReference>
<sequence>MGMMRRLHSLDKQAIDGLLAEVHSFEVNGGEDFQSDAFDPKALDDERQQEIDSWPEARRKAWERRSLNLNSYSYRYTDPGEAQRQGPWTDEERELFLKLLKTHSAAEGKWGIFSRNVPGRVGYQCMSFYNQLLSENLIQPEDKNEPSDSGTDPDVGPKKKIRAKGNRGKSISKPARGKGRPKKKSTGAGAKNKKKGPPAKITNVSSVRLNNPVDSDPESSVRSSDESLYAEDFFLSSACLQRIRDMKSEEFARDPEGFVPEKYDIRGPIASPAESKSIDAETDAPTKHSPEEEAYKRESTPDVGLRRVSQISGLINKDALPAEEGISAEIPRFLNEKEPTGGPESNLVEPSPRVVEDRPTSQTPDSALRGAADLKVTWSSPLVPQSDSEAVIRGKWSNSSLIRTTTPTTTTAKEDESNKLPNGQELVPKSPSSTTAKHEESNEQLQDSQDHVGDLDPKISSEGPTESTRIRKCPSNSRRPRTRLPAVTRPQLAREAKFSQRPESTNKRRTGPRTKRICKASKLRKQDTQRALDWIKTLPRSKRLALLALNLSGPLLDHQEQELVFCLQKRMTKLCDSAFPLDDLPGCQGSDVSFLTEQHLSRLIWERKILLREFQRASSYATRKDVDHHQNWFVGLCSAMDCSPRPPSAMKKNATDLVSVIGQFANELDVLVRRQAMEVHGLKGTAQILGSSPPHQVMIQ</sequence>
<gene>
    <name evidence="4" type="ORF">RMAR00112_LOCUS13561</name>
</gene>
<feature type="domain" description="Myb-like" evidence="2">
    <location>
        <begin position="80"/>
        <end position="133"/>
    </location>
</feature>
<dbReference type="InterPro" id="IPR009057">
    <property type="entry name" value="Homeodomain-like_sf"/>
</dbReference>
<evidence type="ECO:0000259" key="2">
    <source>
        <dbReference type="PROSITE" id="PS50090"/>
    </source>
</evidence>
<feature type="compositionally biased region" description="Basic and acidic residues" evidence="1">
    <location>
        <begin position="492"/>
        <end position="506"/>
    </location>
</feature>
<protein>
    <recommendedName>
        <fullName evidence="5">Myb-like domain-containing protein</fullName>
    </recommendedName>
</protein>
<feature type="compositionally biased region" description="Basic residues" evidence="1">
    <location>
        <begin position="175"/>
        <end position="197"/>
    </location>
</feature>
<reference evidence="4" key="1">
    <citation type="submission" date="2021-01" db="EMBL/GenBank/DDBJ databases">
        <authorList>
            <person name="Corre E."/>
            <person name="Pelletier E."/>
            <person name="Niang G."/>
            <person name="Scheremetjew M."/>
            <person name="Finn R."/>
            <person name="Kale V."/>
            <person name="Holt S."/>
            <person name="Cochrane G."/>
            <person name="Meng A."/>
            <person name="Brown T."/>
            <person name="Cohen L."/>
        </authorList>
    </citation>
    <scope>NUCLEOTIDE SEQUENCE</scope>
    <source>
        <strain evidence="4">CCMP 769</strain>
    </source>
</reference>
<proteinExistence type="predicted"/>
<dbReference type="InterPro" id="IPR017930">
    <property type="entry name" value="Myb_dom"/>
</dbReference>
<evidence type="ECO:0000256" key="1">
    <source>
        <dbReference type="SAM" id="MobiDB-lite"/>
    </source>
</evidence>
<feature type="compositionally biased region" description="Basic residues" evidence="1">
    <location>
        <begin position="158"/>
        <end position="167"/>
    </location>
</feature>
<feature type="compositionally biased region" description="Basic and acidic residues" evidence="1">
    <location>
        <begin position="448"/>
        <end position="459"/>
    </location>
</feature>
<feature type="compositionally biased region" description="Polar residues" evidence="1">
    <location>
        <begin position="377"/>
        <end position="388"/>
    </location>
</feature>
<feature type="domain" description="HTH myb-type" evidence="3">
    <location>
        <begin position="80"/>
        <end position="137"/>
    </location>
</feature>
<evidence type="ECO:0000259" key="3">
    <source>
        <dbReference type="PROSITE" id="PS51294"/>
    </source>
</evidence>
<dbReference type="CDD" id="cd00167">
    <property type="entry name" value="SANT"/>
    <property type="match status" value="1"/>
</dbReference>
<evidence type="ECO:0008006" key="5">
    <source>
        <dbReference type="Google" id="ProtNLM"/>
    </source>
</evidence>
<dbReference type="SMART" id="SM00717">
    <property type="entry name" value="SANT"/>
    <property type="match status" value="1"/>
</dbReference>